<evidence type="ECO:0000256" key="4">
    <source>
        <dbReference type="RuleBase" id="RU000535"/>
    </source>
</evidence>
<dbReference type="STRING" id="1802628.A2890_02630"/>
<dbReference type="NCBIfam" id="NF001531">
    <property type="entry name" value="PRK00364.2-2"/>
    <property type="match status" value="1"/>
</dbReference>
<dbReference type="InterPro" id="IPR020818">
    <property type="entry name" value="Chaperonin_GroES"/>
</dbReference>
<dbReference type="SUPFAM" id="SSF50129">
    <property type="entry name" value="GroES-like"/>
    <property type="match status" value="1"/>
</dbReference>
<dbReference type="GO" id="GO:0046872">
    <property type="term" value="F:metal ion binding"/>
    <property type="evidence" value="ECO:0007669"/>
    <property type="project" value="TreeGrafter"/>
</dbReference>
<dbReference type="PANTHER" id="PTHR10772">
    <property type="entry name" value="10 KDA HEAT SHOCK PROTEIN"/>
    <property type="match status" value="1"/>
</dbReference>
<evidence type="ECO:0000256" key="3">
    <source>
        <dbReference type="HAMAP-Rule" id="MF_00580"/>
    </source>
</evidence>
<keyword evidence="2 3" id="KW-0143">Chaperone</keyword>
<gene>
    <name evidence="3" type="primary">groES</name>
    <name evidence="3" type="synonym">groS</name>
    <name evidence="5" type="ORF">A2890_02630</name>
</gene>
<dbReference type="Pfam" id="PF00166">
    <property type="entry name" value="Cpn10"/>
    <property type="match status" value="1"/>
</dbReference>
<dbReference type="HAMAP" id="MF_00580">
    <property type="entry name" value="CH10"/>
    <property type="match status" value="1"/>
</dbReference>
<name>A0A1F4VSM0_UNCKA</name>
<dbReference type="GO" id="GO:0051087">
    <property type="term" value="F:protein-folding chaperone binding"/>
    <property type="evidence" value="ECO:0007669"/>
    <property type="project" value="TreeGrafter"/>
</dbReference>
<sequence length="99" mass="10939">MPKLSIQPLLNNVLIEPMEREQQLPSGIVIPDTAKEKPQEGKVVAVGPGKMDHGQLVKPDVKIGDHVLYKRYGGDEIKDMEGKEYLMVSSDDILAVIES</sequence>
<dbReference type="CDD" id="cd00320">
    <property type="entry name" value="cpn10"/>
    <property type="match status" value="1"/>
</dbReference>
<evidence type="ECO:0000256" key="2">
    <source>
        <dbReference type="ARBA" id="ARBA00023186"/>
    </source>
</evidence>
<dbReference type="SMART" id="SM00883">
    <property type="entry name" value="Cpn10"/>
    <property type="match status" value="1"/>
</dbReference>
<keyword evidence="3" id="KW-0963">Cytoplasm</keyword>
<dbReference type="Gene3D" id="2.30.33.40">
    <property type="entry name" value="GroES chaperonin"/>
    <property type="match status" value="1"/>
</dbReference>
<dbReference type="PANTHER" id="PTHR10772:SF58">
    <property type="entry name" value="CO-CHAPERONIN GROES"/>
    <property type="match status" value="1"/>
</dbReference>
<comment type="subunit">
    <text evidence="3">Heptamer of 7 subunits arranged in a ring. Interacts with the chaperonin GroEL.</text>
</comment>
<dbReference type="GO" id="GO:0051082">
    <property type="term" value="F:unfolded protein binding"/>
    <property type="evidence" value="ECO:0007669"/>
    <property type="project" value="TreeGrafter"/>
</dbReference>
<proteinExistence type="inferred from homology"/>
<dbReference type="FunFam" id="2.30.33.40:FF:000001">
    <property type="entry name" value="10 kDa chaperonin"/>
    <property type="match status" value="1"/>
</dbReference>
<dbReference type="PRINTS" id="PR00297">
    <property type="entry name" value="CHAPERONIN10"/>
</dbReference>
<dbReference type="AlphaFoldDB" id="A0A1F4VSM0"/>
<dbReference type="NCBIfam" id="NF001533">
    <property type="entry name" value="PRK00364.2-4"/>
    <property type="match status" value="1"/>
</dbReference>
<dbReference type="GO" id="GO:0005737">
    <property type="term" value="C:cytoplasm"/>
    <property type="evidence" value="ECO:0007669"/>
    <property type="project" value="UniProtKB-SubCell"/>
</dbReference>
<dbReference type="GO" id="GO:0005524">
    <property type="term" value="F:ATP binding"/>
    <property type="evidence" value="ECO:0007669"/>
    <property type="project" value="InterPro"/>
</dbReference>
<dbReference type="GO" id="GO:0044183">
    <property type="term" value="F:protein folding chaperone"/>
    <property type="evidence" value="ECO:0007669"/>
    <property type="project" value="InterPro"/>
</dbReference>
<dbReference type="InterPro" id="IPR011032">
    <property type="entry name" value="GroES-like_sf"/>
</dbReference>
<evidence type="ECO:0000313" key="5">
    <source>
        <dbReference type="EMBL" id="OGC60055.1"/>
    </source>
</evidence>
<dbReference type="InterPro" id="IPR037124">
    <property type="entry name" value="Chaperonin_GroES_sf"/>
</dbReference>
<evidence type="ECO:0000313" key="6">
    <source>
        <dbReference type="Proteomes" id="UP000176967"/>
    </source>
</evidence>
<comment type="function">
    <text evidence="3 4">Together with the chaperonin GroEL, plays an essential role in assisting protein folding. The GroEL-GroES system forms a nano-cage that allows encapsulation of the non-native substrate proteins and provides a physical environment optimized to promote and accelerate protein folding. GroES binds to the apical surface of the GroEL ring, thereby capping the opening of the GroEL channel.</text>
</comment>
<protein>
    <recommendedName>
        <fullName evidence="3">Co-chaperonin GroES</fullName>
    </recommendedName>
    <alternativeName>
        <fullName evidence="3">10 kDa chaperonin</fullName>
    </alternativeName>
    <alternativeName>
        <fullName evidence="3">Chaperonin-10</fullName>
        <shortName evidence="3">Cpn10</shortName>
    </alternativeName>
</protein>
<comment type="similarity">
    <text evidence="1 3 4">Belongs to the GroES chaperonin family.</text>
</comment>
<dbReference type="EMBL" id="MEVL01000026">
    <property type="protein sequence ID" value="OGC60055.1"/>
    <property type="molecule type" value="Genomic_DNA"/>
</dbReference>
<comment type="caution">
    <text evidence="5">The sequence shown here is derived from an EMBL/GenBank/DDBJ whole genome shotgun (WGS) entry which is preliminary data.</text>
</comment>
<organism evidence="5 6">
    <name type="scientific">candidate division WWE3 bacterium RIFCSPLOWO2_01_FULL_53_14</name>
    <dbReference type="NCBI Taxonomy" id="1802628"/>
    <lineage>
        <taxon>Bacteria</taxon>
        <taxon>Katanobacteria</taxon>
    </lineage>
</organism>
<comment type="subcellular location">
    <subcellularLocation>
        <location evidence="3">Cytoplasm</location>
    </subcellularLocation>
</comment>
<evidence type="ECO:0000256" key="1">
    <source>
        <dbReference type="ARBA" id="ARBA00006975"/>
    </source>
</evidence>
<dbReference type="Proteomes" id="UP000176967">
    <property type="component" value="Unassembled WGS sequence"/>
</dbReference>
<reference evidence="5 6" key="1">
    <citation type="journal article" date="2016" name="Nat. Commun.">
        <title>Thousands of microbial genomes shed light on interconnected biogeochemical processes in an aquifer system.</title>
        <authorList>
            <person name="Anantharaman K."/>
            <person name="Brown C.T."/>
            <person name="Hug L.A."/>
            <person name="Sharon I."/>
            <person name="Castelle C.J."/>
            <person name="Probst A.J."/>
            <person name="Thomas B.C."/>
            <person name="Singh A."/>
            <person name="Wilkins M.J."/>
            <person name="Karaoz U."/>
            <person name="Brodie E.L."/>
            <person name="Williams K.H."/>
            <person name="Hubbard S.S."/>
            <person name="Banfield J.F."/>
        </authorList>
    </citation>
    <scope>NUCLEOTIDE SEQUENCE [LARGE SCALE GENOMIC DNA]</scope>
</reference>
<accession>A0A1F4VSM0</accession>